<keyword evidence="2" id="KW-1003">Cell membrane</keyword>
<dbReference type="GO" id="GO:0005886">
    <property type="term" value="C:plasma membrane"/>
    <property type="evidence" value="ECO:0007669"/>
    <property type="project" value="UniProtKB-SubCell"/>
</dbReference>
<keyword evidence="4 15" id="KW-0732">Signal</keyword>
<proteinExistence type="predicted"/>
<evidence type="ECO:0000256" key="2">
    <source>
        <dbReference type="ARBA" id="ARBA00022475"/>
    </source>
</evidence>
<dbReference type="GO" id="GO:0009653">
    <property type="term" value="P:anatomical structure morphogenesis"/>
    <property type="evidence" value="ECO:0007669"/>
    <property type="project" value="UniProtKB-ARBA"/>
</dbReference>
<dbReference type="InterPro" id="IPR030718">
    <property type="entry name" value="EC_dom_sf"/>
</dbReference>
<feature type="domain" description="Cadherin" evidence="16">
    <location>
        <begin position="755"/>
        <end position="838"/>
    </location>
</feature>
<feature type="domain" description="Cadherin" evidence="16">
    <location>
        <begin position="167"/>
        <end position="284"/>
    </location>
</feature>
<dbReference type="InterPro" id="IPR020894">
    <property type="entry name" value="Cadherin_CS"/>
</dbReference>
<keyword evidence="7" id="KW-0130">Cell adhesion</keyword>
<comment type="caution">
    <text evidence="17">The sequence shown here is derived from an EMBL/GenBank/DDBJ whole genome shotgun (WGS) entry which is preliminary data.</text>
</comment>
<feature type="transmembrane region" description="Helical" evidence="14">
    <location>
        <begin position="1404"/>
        <end position="1427"/>
    </location>
</feature>
<evidence type="ECO:0000256" key="5">
    <source>
        <dbReference type="ARBA" id="ARBA00022737"/>
    </source>
</evidence>
<dbReference type="Pfam" id="PF23206">
    <property type="entry name" value="PCDH15_12th"/>
    <property type="match status" value="1"/>
</dbReference>
<dbReference type="SUPFAM" id="SSF49313">
    <property type="entry name" value="Cadherin-like"/>
    <property type="match status" value="10"/>
</dbReference>
<feature type="compositionally biased region" description="Polar residues" evidence="13">
    <location>
        <begin position="1840"/>
        <end position="1849"/>
    </location>
</feature>
<dbReference type="Pfam" id="PF00028">
    <property type="entry name" value="Cadherin"/>
    <property type="match status" value="8"/>
</dbReference>
<evidence type="ECO:0000256" key="12">
    <source>
        <dbReference type="PROSITE-ProRule" id="PRU00043"/>
    </source>
</evidence>
<dbReference type="FunFam" id="2.60.40.60:FF:000057">
    <property type="entry name" value="protocadherin-15 isoform X1"/>
    <property type="match status" value="1"/>
</dbReference>
<keyword evidence="10" id="KW-1015">Disulfide bond</keyword>
<dbReference type="GO" id="GO:0050957">
    <property type="term" value="P:equilibrioception"/>
    <property type="evidence" value="ECO:0007669"/>
    <property type="project" value="UniProtKB-ARBA"/>
</dbReference>
<evidence type="ECO:0000256" key="9">
    <source>
        <dbReference type="ARBA" id="ARBA00023136"/>
    </source>
</evidence>
<feature type="domain" description="Cadherin" evidence="16">
    <location>
        <begin position="950"/>
        <end position="1058"/>
    </location>
</feature>
<feature type="domain" description="Cadherin" evidence="16">
    <location>
        <begin position="636"/>
        <end position="736"/>
    </location>
</feature>
<reference evidence="17 18" key="1">
    <citation type="journal article" date="2023" name="Genes (Basel)">
        <title>Chromosome-Level Genome Assembly and Circadian Gene Repertoire of the Patagonia Blennie Eleginops maclovinus-The Closest Ancestral Proxy of Antarctic Cryonotothenioids.</title>
        <authorList>
            <person name="Cheng C.C."/>
            <person name="Rivera-Colon A.G."/>
            <person name="Minhas B.F."/>
            <person name="Wilson L."/>
            <person name="Rayamajhi N."/>
            <person name="Vargas-Chacoff L."/>
            <person name="Catchen J.M."/>
        </authorList>
    </citation>
    <scope>NUCLEOTIDE SEQUENCE [LARGE SCALE GENOMIC DNA]</scope>
    <source>
        <strain evidence="17">JMC-PN-2008</strain>
    </source>
</reference>
<feature type="domain" description="Cadherin" evidence="16">
    <location>
        <begin position="415"/>
        <end position="528"/>
    </location>
</feature>
<evidence type="ECO:0000313" key="17">
    <source>
        <dbReference type="EMBL" id="KAK5850850.1"/>
    </source>
</evidence>
<keyword evidence="3 14" id="KW-0812">Transmembrane</keyword>
<feature type="region of interest" description="Disordered" evidence="13">
    <location>
        <begin position="1536"/>
        <end position="1560"/>
    </location>
</feature>
<dbReference type="Gene3D" id="2.60.40.3430">
    <property type="match status" value="1"/>
</dbReference>
<evidence type="ECO:0000256" key="15">
    <source>
        <dbReference type="SAM" id="SignalP"/>
    </source>
</evidence>
<dbReference type="GO" id="GO:0005509">
    <property type="term" value="F:calcium ion binding"/>
    <property type="evidence" value="ECO:0007669"/>
    <property type="project" value="UniProtKB-UniRule"/>
</dbReference>
<feature type="chain" id="PRO_5042991329" description="Protocadherin-15" evidence="15">
    <location>
        <begin position="41"/>
        <end position="1868"/>
    </location>
</feature>
<evidence type="ECO:0000313" key="18">
    <source>
        <dbReference type="Proteomes" id="UP001346869"/>
    </source>
</evidence>
<dbReference type="PROSITE" id="PS50268">
    <property type="entry name" value="CADHERIN_2"/>
    <property type="match status" value="11"/>
</dbReference>
<feature type="region of interest" description="Disordered" evidence="13">
    <location>
        <begin position="1820"/>
        <end position="1849"/>
    </location>
</feature>
<dbReference type="InterPro" id="IPR002126">
    <property type="entry name" value="Cadherin-like_dom"/>
</dbReference>
<dbReference type="FunFam" id="2.60.40.60:FF:000055">
    <property type="entry name" value="protocadherin-15 isoform X1"/>
    <property type="match status" value="1"/>
</dbReference>
<dbReference type="EMBL" id="JAUZQC010000022">
    <property type="protein sequence ID" value="KAK5850850.1"/>
    <property type="molecule type" value="Genomic_DNA"/>
</dbReference>
<dbReference type="PANTHER" id="PTHR24026:SF49">
    <property type="entry name" value="PROTOCADHERIN FAT 3"/>
    <property type="match status" value="1"/>
</dbReference>
<evidence type="ECO:0000256" key="14">
    <source>
        <dbReference type="SAM" id="Phobius"/>
    </source>
</evidence>
<dbReference type="FunFam" id="2.60.40.60:FF:000033">
    <property type="entry name" value="FAT atypical cadherin 1"/>
    <property type="match status" value="1"/>
</dbReference>
<keyword evidence="5" id="KW-0677">Repeat</keyword>
<feature type="signal peptide" evidence="15">
    <location>
        <begin position="1"/>
        <end position="40"/>
    </location>
</feature>
<dbReference type="Proteomes" id="UP001346869">
    <property type="component" value="Unassembled WGS sequence"/>
</dbReference>
<feature type="domain" description="Cadherin" evidence="16">
    <location>
        <begin position="1168"/>
        <end position="1287"/>
    </location>
</feature>
<evidence type="ECO:0000256" key="10">
    <source>
        <dbReference type="ARBA" id="ARBA00023157"/>
    </source>
</evidence>
<feature type="domain" description="Cadherin" evidence="16">
    <location>
        <begin position="57"/>
        <end position="166"/>
    </location>
</feature>
<dbReference type="Pfam" id="PF18432">
    <property type="entry name" value="ECD"/>
    <property type="match status" value="1"/>
</dbReference>
<feature type="domain" description="Cadherin" evidence="16">
    <location>
        <begin position="1068"/>
        <end position="1167"/>
    </location>
</feature>
<dbReference type="InterPro" id="IPR056989">
    <property type="entry name" value="PCDH15_12th_dom"/>
</dbReference>
<dbReference type="GO" id="GO:0001750">
    <property type="term" value="C:photoreceptor outer segment"/>
    <property type="evidence" value="ECO:0007669"/>
    <property type="project" value="UniProtKB-ARBA"/>
</dbReference>
<gene>
    <name evidence="17" type="ORF">PBY51_001691</name>
</gene>
<dbReference type="SMART" id="SM00112">
    <property type="entry name" value="CA"/>
    <property type="match status" value="11"/>
</dbReference>
<protein>
    <recommendedName>
        <fullName evidence="11">Protocadherin-15</fullName>
    </recommendedName>
</protein>
<dbReference type="GO" id="GO:0048839">
    <property type="term" value="P:inner ear development"/>
    <property type="evidence" value="ECO:0007669"/>
    <property type="project" value="InterPro"/>
</dbReference>
<evidence type="ECO:0000256" key="7">
    <source>
        <dbReference type="ARBA" id="ARBA00022889"/>
    </source>
</evidence>
<feature type="domain" description="Cadherin" evidence="16">
    <location>
        <begin position="839"/>
        <end position="949"/>
    </location>
</feature>
<dbReference type="PRINTS" id="PR00205">
    <property type="entry name" value="CADHERIN"/>
</dbReference>
<dbReference type="InterPro" id="IPR041149">
    <property type="entry name" value="EC_dom"/>
</dbReference>
<evidence type="ECO:0000256" key="1">
    <source>
        <dbReference type="ARBA" id="ARBA00004251"/>
    </source>
</evidence>
<dbReference type="Gene3D" id="2.60.40.60">
    <property type="entry name" value="Cadherins"/>
    <property type="match status" value="10"/>
</dbReference>
<sequence length="1868" mass="205762">MVVKMGRTCLMGPLSWGRVKWPSIMGTGVLYLLLLSTCLGQDTEDWQYEECKLSRSGPPATIVAIDEESPNGTLLVENMQINGVAEGPDRTISLSLRDNHDHWVILDSSKQALYLNSTGRLLDRDPPSYIQSIVVQVQCTNELVGTVILHEVRIVVRDRNDNAPHFQQPRYYVAVSELTPVGTTIFSGFYGNNGATDIDDGPNGQIEYTIQYNPRDPTTNRTFDIPLTLFGSIVLRERLNYEEITRYLVIIQANDRAPYPSERRTATTTLTVDILDGDDLGPMFLPCTLVGNTRDCSPITYRANVLELTEPSKANPVNVTPPIQAVDQDINLQPPSDRPGIIYSILIGKPESYPEYFSLNGTTAELLLLKPIDRELHRRFDLVIKAEQDNGHPLPAFANLQIEVLDENNQAPYFLETSYHGYVSEASPVGTTVATTAVLSAPLAIVALDNDVEETRDPQLQFSLDSYSNVFSVSATGIRRYLTLVQPLDRETQDSYTFTLLASDGVQQSVPVTVTITVLDANDNTPTFDNVSYNVNLFTDMKPGETVLQLTAVDSDAGPNGKITYRILAGDLGHFVIGNSTGIITVAPTVELTVGRSYTLTVEAMDNGPVPQRRSSITTVYIEVLPPNNQSPPHFPQQQYNLEISEAMRTGATLLNLQAVDREMDPVTYNIYSGDAHGHFVLQQNSGYLVLNKSLDRESLDYYTLVVTASDGHPDGTSTATVNIVVTDVNDNDPKFNSSLPVNLTVIEEKDHAYVGQVQATDPDLGASGQVFYRLVNHQKLFSINATGVITTTVPLDREVQSHYFLIVEAWDGAVNPRRSRLTLSITVLDVDDHSPVFTQQTYNVSVPENSPKNTIILQLKAIDADLGSNLTYKIRAEGSDKEIVRLFHIDPVTGELSVLEVLDFEAMTESDPTYNFTVEARDAEGTMPPGLAFVTVRIMDMNDFSPVFSQSVYRGLVAPNAVKGSIVTTVMANDSDPAGTPAAVVRYKVNQEAYPYSASIFDVEEQTGHVVTRVNLNEEPNLKFSLVVVAFDGGEPVKENTTLVEITVLQPSVIPVFTQEEYRFPPVSEEAAIGTPVGAIMAAAVNQTIIYSIIEGNQGGAFALNETTGLISTAKPLDYEANSSYILKVEADSMRVVSSNLRVRSKTNTAKVVIDIQDENDHPPFFTRPLYIGGVAEDAKTFTSVLKVQALDKDTGNYSCMIYRLLIPPPAGKNTKDSKDGFIIEPFSGVVKTAIMYRNMRRSYFKFEVVATDNYGQGHSSKAEIVVSVVNQLDMQVVVSNVPPTYVEKNKDKLLSILERYVQEQIPGAKVVVETIGPHRHGEGMEQEDYTKSDLMIYAIDPLTNRAVSRQELYKFLDGKLLDINKEFQPFLPPGGRILEIRTPDLVTSVKKAVQTVGYTEGALLALAVIIIVCCVPAIFVVVFTYRQRQAECAKTARIQMALPTGKPGGGTANNLYEELGDNAISRSNHSGCGSSGSLDESDHQRLISDFATRAIAAHRQCVANGRVLNNLPKSESNITFLSDENPLTIKNPIYHEDGTLSSPETLGKSQRRKDLLGDVSPSRRGIREAWLRLSSSGGDMGFGGYSGSDSGWGSGGGYSWTLPSRLHRREMYDTLRRQVVMDPIQWELELMKAEFKDSKDAGLDSGFERGLDSDMGSPSLEPKLTVKEQARQFEQQALQEMRQRQNRGSRGSLSPDILLSIYPDSPLNQKHTPTHYVMNPQTREGPPSIIVTQNDGALSEAPTLRPLSLRPPPPPLPLETEFPRKELKGILKNIQNIADIEKSVANMFSQIDQKQIPLKKVLKSRPSEDSLDSFVVLASEGGEGGKEGEGEVDAPPTSLRQIQPNSNMNSIVEELEKRFPSQSTIL</sequence>
<accession>A0AAN7WWI6</accession>
<dbReference type="FunFam" id="2.60.40.60:FF:000092">
    <property type="entry name" value="Protocadherin 8"/>
    <property type="match status" value="1"/>
</dbReference>
<evidence type="ECO:0000256" key="8">
    <source>
        <dbReference type="ARBA" id="ARBA00022989"/>
    </source>
</evidence>
<evidence type="ECO:0000256" key="13">
    <source>
        <dbReference type="SAM" id="MobiDB-lite"/>
    </source>
</evidence>
<evidence type="ECO:0000256" key="3">
    <source>
        <dbReference type="ARBA" id="ARBA00022692"/>
    </source>
</evidence>
<dbReference type="GO" id="GO:0050953">
    <property type="term" value="P:sensory perception of light stimulus"/>
    <property type="evidence" value="ECO:0007669"/>
    <property type="project" value="UniProtKB-ARBA"/>
</dbReference>
<reference evidence="17 18" key="2">
    <citation type="journal article" date="2023" name="Mol. Biol. Evol.">
        <title>Genomics of Secondarily Temperate Adaptation in the Only Non-Antarctic Icefish.</title>
        <authorList>
            <person name="Rivera-Colon A.G."/>
            <person name="Rayamajhi N."/>
            <person name="Minhas B.F."/>
            <person name="Madrigal G."/>
            <person name="Bilyk K.T."/>
            <person name="Yoon V."/>
            <person name="Hune M."/>
            <person name="Gregory S."/>
            <person name="Cheng C.H.C."/>
            <person name="Catchen J.M."/>
        </authorList>
    </citation>
    <scope>NUCLEOTIDE SEQUENCE [LARGE SCALE GENOMIC DNA]</scope>
    <source>
        <strain evidence="17">JMC-PN-2008</strain>
    </source>
</reference>
<dbReference type="GO" id="GO:0032420">
    <property type="term" value="C:stereocilium"/>
    <property type="evidence" value="ECO:0007669"/>
    <property type="project" value="InterPro"/>
</dbReference>
<name>A0AAN7WWI6_ELEMC</name>
<dbReference type="FunFam" id="2.60.40.60:FF:000048">
    <property type="entry name" value="protocadherin-15 isoform X1"/>
    <property type="match status" value="1"/>
</dbReference>
<keyword evidence="9 14" id="KW-0472">Membrane</keyword>
<evidence type="ECO:0000256" key="6">
    <source>
        <dbReference type="ARBA" id="ARBA00022837"/>
    </source>
</evidence>
<organism evidence="17 18">
    <name type="scientific">Eleginops maclovinus</name>
    <name type="common">Patagonian blennie</name>
    <name type="synonym">Eleginus maclovinus</name>
    <dbReference type="NCBI Taxonomy" id="56733"/>
    <lineage>
        <taxon>Eukaryota</taxon>
        <taxon>Metazoa</taxon>
        <taxon>Chordata</taxon>
        <taxon>Craniata</taxon>
        <taxon>Vertebrata</taxon>
        <taxon>Euteleostomi</taxon>
        <taxon>Actinopterygii</taxon>
        <taxon>Neopterygii</taxon>
        <taxon>Teleostei</taxon>
        <taxon>Neoteleostei</taxon>
        <taxon>Acanthomorphata</taxon>
        <taxon>Eupercaria</taxon>
        <taxon>Perciformes</taxon>
        <taxon>Notothenioidei</taxon>
        <taxon>Eleginopidae</taxon>
        <taxon>Eleginops</taxon>
    </lineage>
</organism>
<dbReference type="CDD" id="cd11304">
    <property type="entry name" value="Cadherin_repeat"/>
    <property type="match status" value="10"/>
</dbReference>
<dbReference type="FunFam" id="2.60.40.60:FF:000050">
    <property type="entry name" value="protocadherin-15 isoform X1"/>
    <property type="match status" value="1"/>
</dbReference>
<keyword evidence="8 14" id="KW-1133">Transmembrane helix</keyword>
<comment type="subcellular location">
    <subcellularLocation>
        <location evidence="1">Cell membrane</location>
        <topology evidence="1">Single-pass type I membrane protein</topology>
    </subcellularLocation>
</comment>
<keyword evidence="18" id="KW-1185">Reference proteome</keyword>
<dbReference type="GO" id="GO:0007156">
    <property type="term" value="P:homophilic cell adhesion via plasma membrane adhesion molecules"/>
    <property type="evidence" value="ECO:0007669"/>
    <property type="project" value="InterPro"/>
</dbReference>
<feature type="compositionally biased region" description="Polar residues" evidence="13">
    <location>
        <begin position="1541"/>
        <end position="1550"/>
    </location>
</feature>
<evidence type="ECO:0000259" key="16">
    <source>
        <dbReference type="PROSITE" id="PS50268"/>
    </source>
</evidence>
<dbReference type="InterPro" id="IPR015919">
    <property type="entry name" value="Cadherin-like_sf"/>
</dbReference>
<evidence type="ECO:0000256" key="4">
    <source>
        <dbReference type="ARBA" id="ARBA00022729"/>
    </source>
</evidence>
<keyword evidence="6 12" id="KW-0106">Calcium</keyword>
<dbReference type="FunFam" id="2.60.40.60:FF:000070">
    <property type="entry name" value="protocadherin-15 isoform X1"/>
    <property type="match status" value="1"/>
</dbReference>
<dbReference type="FunFam" id="2.60.40.3430:FF:000001">
    <property type="entry name" value="protocadherin-15 isoform X1"/>
    <property type="match status" value="1"/>
</dbReference>
<evidence type="ECO:0000256" key="11">
    <source>
        <dbReference type="ARBA" id="ARBA00072302"/>
    </source>
</evidence>
<feature type="domain" description="Cadherin" evidence="16">
    <location>
        <begin position="297"/>
        <end position="414"/>
    </location>
</feature>
<dbReference type="FunFam" id="2.60.40.60:FF:000047">
    <property type="entry name" value="protocadherin-15 isoform X1"/>
    <property type="match status" value="1"/>
</dbReference>
<dbReference type="GO" id="GO:0007605">
    <property type="term" value="P:sensory perception of sound"/>
    <property type="evidence" value="ECO:0007669"/>
    <property type="project" value="InterPro"/>
</dbReference>
<dbReference type="PANTHER" id="PTHR24026">
    <property type="entry name" value="FAT ATYPICAL CADHERIN-RELATED"/>
    <property type="match status" value="1"/>
</dbReference>
<dbReference type="PROSITE" id="PS00232">
    <property type="entry name" value="CADHERIN_1"/>
    <property type="match status" value="4"/>
</dbReference>
<feature type="domain" description="Cadherin" evidence="16">
    <location>
        <begin position="529"/>
        <end position="635"/>
    </location>
</feature>